<evidence type="ECO:0000313" key="2">
    <source>
        <dbReference type="Proteomes" id="UP000029737"/>
    </source>
</evidence>
<name>A0ABR4WY30_9ACTN</name>
<organism evidence="1 2">
    <name type="scientific">Actinopolyspora erythraea</name>
    <dbReference type="NCBI Taxonomy" id="414996"/>
    <lineage>
        <taxon>Bacteria</taxon>
        <taxon>Bacillati</taxon>
        <taxon>Actinomycetota</taxon>
        <taxon>Actinomycetes</taxon>
        <taxon>Actinopolysporales</taxon>
        <taxon>Actinopolysporaceae</taxon>
        <taxon>Actinopolyspora</taxon>
    </lineage>
</organism>
<proteinExistence type="predicted"/>
<reference evidence="1 2" key="1">
    <citation type="journal article" date="2014" name="PLoS ONE">
        <title>Identification and Characterization of a New Erythromycin Biosynthetic Gene Cluster in Actinopolyspora erythraea YIM90600, a Novel Erythronolide-Producing Halophilic Actinomycete Isolated from Salt Field.</title>
        <authorList>
            <person name="Chen D."/>
            <person name="Feng J."/>
            <person name="Huang L."/>
            <person name="Zhang Q."/>
            <person name="Wu J."/>
            <person name="Zhu X."/>
            <person name="Duan Y."/>
            <person name="Xu Z."/>
        </authorList>
    </citation>
    <scope>NUCLEOTIDE SEQUENCE [LARGE SCALE GENOMIC DNA]</scope>
    <source>
        <strain evidence="1 2">YIM90600</strain>
    </source>
</reference>
<dbReference type="EMBL" id="JPMV01000054">
    <property type="protein sequence ID" value="KGI79304.1"/>
    <property type="molecule type" value="Genomic_DNA"/>
</dbReference>
<accession>A0ABR4WY30</accession>
<dbReference type="Proteomes" id="UP000029737">
    <property type="component" value="Unassembled WGS sequence"/>
</dbReference>
<sequence>MSLTSQLAHGELGAWCERRLPGTGAMVDSVAETGRRSARPVRPQIRQPTGGHWAAVGGAFGQRLAFLVEPAPPYFAMLGAVAGGYASPGWAHAAATLWPTHIGFSPDQAARALEWRPSPSGWIDLGGGPAAPTGQGHESTLTELYRRSADYLATHAPPGSLGSSGAEAGLARVCWALDAYEGLYRGGSMPDELARLTRARTVPSVEQLRAMADEETVSELVALVARLRESGSLTALQQHAGNPPAGHSLGTAAPTFVEHWADGDLIVGDTLIDVKTVMRLDKPERTARWLWQLLAYAWLDTTDTYRIRSVGLYFARHGTLVTWNLQSFASHLLDEAGRIEHARREFLQVASRVIRTEWARSAPRG</sequence>
<protein>
    <submittedName>
        <fullName evidence="1">Uncharacterized protein</fullName>
    </submittedName>
</protein>
<evidence type="ECO:0000313" key="1">
    <source>
        <dbReference type="EMBL" id="KGI79304.1"/>
    </source>
</evidence>
<gene>
    <name evidence="1" type="ORF">IL38_24325</name>
</gene>
<keyword evidence="2" id="KW-1185">Reference proteome</keyword>
<comment type="caution">
    <text evidence="1">The sequence shown here is derived from an EMBL/GenBank/DDBJ whole genome shotgun (WGS) entry which is preliminary data.</text>
</comment>